<feature type="non-terminal residue" evidence="1">
    <location>
        <position position="1"/>
    </location>
</feature>
<comment type="caution">
    <text evidence="1">The sequence shown here is derived from an EMBL/GenBank/DDBJ whole genome shotgun (WGS) entry which is preliminary data.</text>
</comment>
<dbReference type="Gene3D" id="1.10.1670.10">
    <property type="entry name" value="Helix-hairpin-Helix base-excision DNA repair enzymes (C-terminal)"/>
    <property type="match status" value="1"/>
</dbReference>
<name>X0VWN0_9ZZZZ</name>
<accession>X0VWN0</accession>
<dbReference type="InterPro" id="IPR023170">
    <property type="entry name" value="HhH_base_excis_C"/>
</dbReference>
<gene>
    <name evidence="1" type="ORF">S01H1_57890</name>
</gene>
<proteinExistence type="predicted"/>
<protein>
    <submittedName>
        <fullName evidence="1">Uncharacterized protein</fullName>
    </submittedName>
</protein>
<organism evidence="1">
    <name type="scientific">marine sediment metagenome</name>
    <dbReference type="NCBI Taxonomy" id="412755"/>
    <lineage>
        <taxon>unclassified sequences</taxon>
        <taxon>metagenomes</taxon>
        <taxon>ecological metagenomes</taxon>
    </lineage>
</organism>
<dbReference type="EMBL" id="BARS01037783">
    <property type="protein sequence ID" value="GAG15502.1"/>
    <property type="molecule type" value="Genomic_DNA"/>
</dbReference>
<reference evidence="1" key="1">
    <citation type="journal article" date="2014" name="Front. Microbiol.">
        <title>High frequency of phylogenetically diverse reductive dehalogenase-homologous genes in deep subseafloor sedimentary metagenomes.</title>
        <authorList>
            <person name="Kawai M."/>
            <person name="Futagami T."/>
            <person name="Toyoda A."/>
            <person name="Takaki Y."/>
            <person name="Nishi S."/>
            <person name="Hori S."/>
            <person name="Arai W."/>
            <person name="Tsubouchi T."/>
            <person name="Morono Y."/>
            <person name="Uchiyama I."/>
            <person name="Ito T."/>
            <person name="Fujiyama A."/>
            <person name="Inagaki F."/>
            <person name="Takami H."/>
        </authorList>
    </citation>
    <scope>NUCLEOTIDE SEQUENCE</scope>
    <source>
        <strain evidence="1">Expedition CK06-06</strain>
    </source>
</reference>
<evidence type="ECO:0000313" key="1">
    <source>
        <dbReference type="EMBL" id="GAG15502.1"/>
    </source>
</evidence>
<sequence>ANLLMLLGHYDYLTIDSWALKMVSHEWYDDAPVSTKEVEAAFKNWGEWKGLAYWLWNWSYVSD</sequence>
<dbReference type="AlphaFoldDB" id="X0VWN0"/>